<comment type="caution">
    <text evidence="10">The sequence shown here is derived from an EMBL/GenBank/DDBJ whole genome shotgun (WGS) entry which is preliminary data.</text>
</comment>
<proteinExistence type="inferred from homology"/>
<dbReference type="GO" id="GO:0006400">
    <property type="term" value="P:tRNA modification"/>
    <property type="evidence" value="ECO:0007669"/>
    <property type="project" value="UniProtKB-UniRule"/>
</dbReference>
<dbReference type="SMART" id="SM00977">
    <property type="entry name" value="TilS_C"/>
    <property type="match status" value="1"/>
</dbReference>
<evidence type="ECO:0000256" key="6">
    <source>
        <dbReference type="ARBA" id="ARBA00022840"/>
    </source>
</evidence>
<comment type="caution">
    <text evidence="8">Lacks conserved residue(s) required for the propagation of feature annotation.</text>
</comment>
<name>A0A0R2LNS1_9LACO</name>
<organism evidence="10 11">
    <name type="scientific">Levilactobacillus paucivorans</name>
    <dbReference type="NCBI Taxonomy" id="616990"/>
    <lineage>
        <taxon>Bacteria</taxon>
        <taxon>Bacillati</taxon>
        <taxon>Bacillota</taxon>
        <taxon>Bacilli</taxon>
        <taxon>Lactobacillales</taxon>
        <taxon>Lactobacillaceae</taxon>
        <taxon>Levilactobacillus</taxon>
    </lineage>
</organism>
<keyword evidence="5" id="KW-0547">Nucleotide-binding</keyword>
<dbReference type="Proteomes" id="UP000051906">
    <property type="component" value="Unassembled WGS sequence"/>
</dbReference>
<dbReference type="Pfam" id="PF11734">
    <property type="entry name" value="TilS_C"/>
    <property type="match status" value="1"/>
</dbReference>
<dbReference type="EMBL" id="JQCA01000098">
    <property type="protein sequence ID" value="KRO03348.1"/>
    <property type="molecule type" value="Genomic_DNA"/>
</dbReference>
<dbReference type="Pfam" id="PF01171">
    <property type="entry name" value="ATP_bind_3"/>
    <property type="match status" value="1"/>
</dbReference>
<keyword evidence="4 8" id="KW-0819">tRNA processing</keyword>
<evidence type="ECO:0000256" key="1">
    <source>
        <dbReference type="ARBA" id="ARBA00004496"/>
    </source>
</evidence>
<reference evidence="10 11" key="1">
    <citation type="journal article" date="2015" name="Genome Announc.">
        <title>Expanding the biotechnology potential of lactobacilli through comparative genomics of 213 strains and associated genera.</title>
        <authorList>
            <person name="Sun Z."/>
            <person name="Harris H.M."/>
            <person name="McCann A."/>
            <person name="Guo C."/>
            <person name="Argimon S."/>
            <person name="Zhang W."/>
            <person name="Yang X."/>
            <person name="Jeffery I.B."/>
            <person name="Cooney J.C."/>
            <person name="Kagawa T.F."/>
            <person name="Liu W."/>
            <person name="Song Y."/>
            <person name="Salvetti E."/>
            <person name="Wrobel A."/>
            <person name="Rasinkangas P."/>
            <person name="Parkhill J."/>
            <person name="Rea M.C."/>
            <person name="O'Sullivan O."/>
            <person name="Ritari J."/>
            <person name="Douillard F.P."/>
            <person name="Paul Ross R."/>
            <person name="Yang R."/>
            <person name="Briner A.E."/>
            <person name="Felis G.E."/>
            <person name="de Vos W.M."/>
            <person name="Barrangou R."/>
            <person name="Klaenhammer T.R."/>
            <person name="Caufield P.W."/>
            <person name="Cui Y."/>
            <person name="Zhang H."/>
            <person name="O'Toole P.W."/>
        </authorList>
    </citation>
    <scope>NUCLEOTIDE SEQUENCE [LARGE SCALE GENOMIC DNA]</scope>
    <source>
        <strain evidence="10 11">DSM 22467</strain>
    </source>
</reference>
<dbReference type="GO" id="GO:0032267">
    <property type="term" value="F:tRNA(Ile)-lysidine synthase activity"/>
    <property type="evidence" value="ECO:0007669"/>
    <property type="project" value="UniProtKB-EC"/>
</dbReference>
<dbReference type="CDD" id="cd01992">
    <property type="entry name" value="TilS_N"/>
    <property type="match status" value="1"/>
</dbReference>
<dbReference type="GO" id="GO:0005737">
    <property type="term" value="C:cytoplasm"/>
    <property type="evidence" value="ECO:0007669"/>
    <property type="project" value="UniProtKB-SubCell"/>
</dbReference>
<keyword evidence="3 8" id="KW-0436">Ligase</keyword>
<evidence type="ECO:0000259" key="9">
    <source>
        <dbReference type="SMART" id="SM00977"/>
    </source>
</evidence>
<keyword evidence="6" id="KW-0067">ATP-binding</keyword>
<comment type="catalytic activity">
    <reaction evidence="7 8">
        <text>cytidine(34) in tRNA(Ile2) + L-lysine + ATP = lysidine(34) in tRNA(Ile2) + AMP + diphosphate + H(+)</text>
        <dbReference type="Rhea" id="RHEA:43744"/>
        <dbReference type="Rhea" id="RHEA-COMP:10625"/>
        <dbReference type="Rhea" id="RHEA-COMP:10670"/>
        <dbReference type="ChEBI" id="CHEBI:15378"/>
        <dbReference type="ChEBI" id="CHEBI:30616"/>
        <dbReference type="ChEBI" id="CHEBI:32551"/>
        <dbReference type="ChEBI" id="CHEBI:33019"/>
        <dbReference type="ChEBI" id="CHEBI:82748"/>
        <dbReference type="ChEBI" id="CHEBI:83665"/>
        <dbReference type="ChEBI" id="CHEBI:456215"/>
        <dbReference type="EC" id="6.3.4.19"/>
    </reaction>
</comment>
<sequence>MLTWNEGATDVTLETRFRQNCQRWGWADPKQHGLIAVSTGVDSMVLLTLFTRLPANERPQLSVVHVNHHLREQSHTEEIFLKKWCADRHIPVTVADWTSDQHPDHGTEAAAREFRYAFFGAQLTAQSADWVATAHQADEQAETILLKLIRGGQLDQLTGMAPQRPFRGGSVIHPLLPFRKSELKAYAREQHIPWYEDVTNQELEASRNRVRHEIMPLLRRENPQVDRHLITYADQLAATLQVTDHVFDRQLATILTQSDPLVGDGARLLSFSIADQRLLLARLLKRASPTVATNAGMLDQCLQLLANPQHPTGSVEFGAGWRFSKRYQQFQFTQVKKMRENSLEAQRFMVVLNQWQPLGDGWQIGCFTVTAEQDLSPADQVALRVDQLPLRVRPWRSSDQLRLADGHHQSVRRVLINAKVPRDQRDRQRVLVTAGDEVLTVIGVKWAVLAAQPRANHYHVVIKHE</sequence>
<dbReference type="HAMAP" id="MF_01161">
    <property type="entry name" value="tRNA_Ile_lys_synt"/>
    <property type="match status" value="1"/>
</dbReference>
<evidence type="ECO:0000313" key="11">
    <source>
        <dbReference type="Proteomes" id="UP000051906"/>
    </source>
</evidence>
<dbReference type="PANTHER" id="PTHR43033:SF1">
    <property type="entry name" value="TRNA(ILE)-LYSIDINE SYNTHASE-RELATED"/>
    <property type="match status" value="1"/>
</dbReference>
<dbReference type="NCBIfam" id="TIGR02433">
    <property type="entry name" value="lysidine_TilS_C"/>
    <property type="match status" value="1"/>
</dbReference>
<evidence type="ECO:0000256" key="4">
    <source>
        <dbReference type="ARBA" id="ARBA00022694"/>
    </source>
</evidence>
<gene>
    <name evidence="8" type="primary">tilS</name>
    <name evidence="10" type="ORF">IV54_GL000254</name>
</gene>
<dbReference type="SUPFAM" id="SSF56037">
    <property type="entry name" value="PheT/TilS domain"/>
    <property type="match status" value="1"/>
</dbReference>
<dbReference type="InterPro" id="IPR014729">
    <property type="entry name" value="Rossmann-like_a/b/a_fold"/>
</dbReference>
<dbReference type="SUPFAM" id="SSF52402">
    <property type="entry name" value="Adenine nucleotide alpha hydrolases-like"/>
    <property type="match status" value="1"/>
</dbReference>
<evidence type="ECO:0000256" key="8">
    <source>
        <dbReference type="HAMAP-Rule" id="MF_01161"/>
    </source>
</evidence>
<feature type="domain" description="Lysidine-tRNA(Ile) synthetase C-terminal" evidence="9">
    <location>
        <begin position="390"/>
        <end position="462"/>
    </location>
</feature>
<accession>A0A0R2LNS1</accession>
<evidence type="ECO:0000256" key="5">
    <source>
        <dbReference type="ARBA" id="ARBA00022741"/>
    </source>
</evidence>
<evidence type="ECO:0000256" key="7">
    <source>
        <dbReference type="ARBA" id="ARBA00048539"/>
    </source>
</evidence>
<comment type="subcellular location">
    <subcellularLocation>
        <location evidence="1 8">Cytoplasm</location>
    </subcellularLocation>
</comment>
<dbReference type="PANTHER" id="PTHR43033">
    <property type="entry name" value="TRNA(ILE)-LYSIDINE SYNTHASE-RELATED"/>
    <property type="match status" value="1"/>
</dbReference>
<protein>
    <recommendedName>
        <fullName evidence="8">tRNA(Ile)-lysidine synthase</fullName>
        <ecNumber evidence="8">6.3.4.19</ecNumber>
    </recommendedName>
    <alternativeName>
        <fullName evidence="8">tRNA(Ile)-2-lysyl-cytidine synthase</fullName>
    </alternativeName>
    <alternativeName>
        <fullName evidence="8">tRNA(Ile)-lysidine synthetase</fullName>
    </alternativeName>
</protein>
<keyword evidence="11" id="KW-1185">Reference proteome</keyword>
<comment type="similarity">
    <text evidence="8">Belongs to the tRNA(Ile)-lysidine synthase family.</text>
</comment>
<dbReference type="STRING" id="616990.IV54_GL000254"/>
<dbReference type="Gene3D" id="3.40.50.620">
    <property type="entry name" value="HUPs"/>
    <property type="match status" value="1"/>
</dbReference>
<dbReference type="PATRIC" id="fig|616990.3.peg.276"/>
<dbReference type="NCBIfam" id="TIGR02432">
    <property type="entry name" value="lysidine_TilS_N"/>
    <property type="match status" value="1"/>
</dbReference>
<evidence type="ECO:0000313" key="10">
    <source>
        <dbReference type="EMBL" id="KRO03348.1"/>
    </source>
</evidence>
<dbReference type="EC" id="6.3.4.19" evidence="8"/>
<dbReference type="InterPro" id="IPR011063">
    <property type="entry name" value="TilS/TtcA_N"/>
</dbReference>
<comment type="function">
    <text evidence="8">Ligates lysine onto the cytidine present at position 34 of the AUA codon-specific tRNA(Ile) that contains the anticodon CAU, in an ATP-dependent manner. Cytidine is converted to lysidine, thus changing the amino acid specificity of the tRNA from methionine to isoleucine.</text>
</comment>
<evidence type="ECO:0000256" key="2">
    <source>
        <dbReference type="ARBA" id="ARBA00022490"/>
    </source>
</evidence>
<dbReference type="AlphaFoldDB" id="A0A0R2LNS1"/>
<dbReference type="GO" id="GO:0005524">
    <property type="term" value="F:ATP binding"/>
    <property type="evidence" value="ECO:0007669"/>
    <property type="project" value="UniProtKB-KW"/>
</dbReference>
<dbReference type="InterPro" id="IPR012094">
    <property type="entry name" value="tRNA_Ile_lys_synt"/>
</dbReference>
<dbReference type="InterPro" id="IPR012795">
    <property type="entry name" value="tRNA_Ile_lys_synt_N"/>
</dbReference>
<dbReference type="InterPro" id="IPR012796">
    <property type="entry name" value="Lysidine-tRNA-synth_C"/>
</dbReference>
<evidence type="ECO:0000256" key="3">
    <source>
        <dbReference type="ARBA" id="ARBA00022598"/>
    </source>
</evidence>
<keyword evidence="2 8" id="KW-0963">Cytoplasm</keyword>